<comment type="similarity">
    <text evidence="2 6">Belongs to the acyl-CoA dehydrogenase family.</text>
</comment>
<dbReference type="PROSITE" id="PS00072">
    <property type="entry name" value="ACYL_COA_DH_1"/>
    <property type="match status" value="1"/>
</dbReference>
<gene>
    <name evidence="10" type="ORF">SAMN06295964_2694</name>
</gene>
<keyword evidence="4 6" id="KW-0274">FAD</keyword>
<dbReference type="GO" id="GO:0003995">
    <property type="term" value="F:acyl-CoA dehydrogenase activity"/>
    <property type="evidence" value="ECO:0007669"/>
    <property type="project" value="InterPro"/>
</dbReference>
<dbReference type="RefSeq" id="WP_197684324.1">
    <property type="nucleotide sequence ID" value="NZ_LT796768.1"/>
</dbReference>
<dbReference type="Proteomes" id="UP000191040">
    <property type="component" value="Chromosome I"/>
</dbReference>
<comment type="cofactor">
    <cofactor evidence="1 6">
        <name>FAD</name>
        <dbReference type="ChEBI" id="CHEBI:57692"/>
    </cofactor>
</comment>
<evidence type="ECO:0000259" key="8">
    <source>
        <dbReference type="Pfam" id="PF02770"/>
    </source>
</evidence>
<keyword evidence="3 6" id="KW-0285">Flavoprotein</keyword>
<evidence type="ECO:0000259" key="9">
    <source>
        <dbReference type="Pfam" id="PF02771"/>
    </source>
</evidence>
<evidence type="ECO:0000313" key="10">
    <source>
        <dbReference type="EMBL" id="SKB09430.1"/>
    </source>
</evidence>
<dbReference type="InterPro" id="IPR037069">
    <property type="entry name" value="AcylCoA_DH/ox_N_sf"/>
</dbReference>
<accession>A0A1T4Z5V5</accession>
<dbReference type="InterPro" id="IPR009075">
    <property type="entry name" value="AcylCo_DH/oxidase_C"/>
</dbReference>
<feature type="domain" description="Acyl-CoA oxidase/dehydrogenase middle" evidence="8">
    <location>
        <begin position="126"/>
        <end position="221"/>
    </location>
</feature>
<dbReference type="PANTHER" id="PTHR43292:SF4">
    <property type="entry name" value="ACYL-COA DEHYDROGENASE FADE34"/>
    <property type="match status" value="1"/>
</dbReference>
<keyword evidence="11" id="KW-1185">Reference proteome</keyword>
<evidence type="ECO:0000256" key="6">
    <source>
        <dbReference type="RuleBase" id="RU362125"/>
    </source>
</evidence>
<sequence length="384" mass="42174">MMRFAAEPLTHDELRLRDEVREFMAQERANGLSVGLGINAAADMEFSRRVAARGWVGMTIPKEHGGPGRTAVERFVVVEEMLAAGAPISAHWVGDRQTAQMFVRFGSEEHQREFLPRIVAGDVWFCLGMSEPDSGSDLASVRTRATRTEGGWLLNGQKVWTSGAQYSDYVITLCRTSPAEGRKHIGLSQLIVDLRAEGVSVSPIRLLNGFHHFNEVHFDNVFVPDSMVLGNVGDGWHQVTSELAHERSGPDRFMSVMPVLALMFEQLKTADVPADVRTSLGRTFATYMTLRSMSLSIARALDRGETPAVEAALVKDLGTQFEQEAIEQLRTLAGGELDPGAPGLEGLLADAVITAPTFTLRGGTNEVLRTVVWKSLRRTRKESA</sequence>
<dbReference type="InterPro" id="IPR052161">
    <property type="entry name" value="Mycobact_Acyl-CoA_DH"/>
</dbReference>
<evidence type="ECO:0000313" key="11">
    <source>
        <dbReference type="Proteomes" id="UP000191040"/>
    </source>
</evidence>
<reference evidence="11" key="1">
    <citation type="submission" date="2017-02" db="EMBL/GenBank/DDBJ databases">
        <authorList>
            <person name="Varghese N."/>
            <person name="Submissions S."/>
        </authorList>
    </citation>
    <scope>NUCLEOTIDE SEQUENCE [LARGE SCALE GENOMIC DNA]</scope>
    <source>
        <strain evidence="11">9H-4</strain>
    </source>
</reference>
<dbReference type="InterPro" id="IPR036250">
    <property type="entry name" value="AcylCo_DH-like_C"/>
</dbReference>
<proteinExistence type="inferred from homology"/>
<dbReference type="Gene3D" id="1.20.140.10">
    <property type="entry name" value="Butyryl-CoA Dehydrogenase, subunit A, domain 3"/>
    <property type="match status" value="1"/>
</dbReference>
<dbReference type="GO" id="GO:0050660">
    <property type="term" value="F:flavin adenine dinucleotide binding"/>
    <property type="evidence" value="ECO:0007669"/>
    <property type="project" value="InterPro"/>
</dbReference>
<evidence type="ECO:0000256" key="4">
    <source>
        <dbReference type="ARBA" id="ARBA00022827"/>
    </source>
</evidence>
<keyword evidence="5 6" id="KW-0560">Oxidoreductase</keyword>
<dbReference type="InterPro" id="IPR006089">
    <property type="entry name" value="Acyl-CoA_DH_CS"/>
</dbReference>
<dbReference type="Pfam" id="PF02771">
    <property type="entry name" value="Acyl-CoA_dh_N"/>
    <property type="match status" value="1"/>
</dbReference>
<dbReference type="EMBL" id="LT796768">
    <property type="protein sequence ID" value="SKB09430.1"/>
    <property type="molecule type" value="Genomic_DNA"/>
</dbReference>
<dbReference type="Pfam" id="PF00441">
    <property type="entry name" value="Acyl-CoA_dh_1"/>
    <property type="match status" value="1"/>
</dbReference>
<name>A0A1T4Z5V5_9ACTN</name>
<dbReference type="InterPro" id="IPR006091">
    <property type="entry name" value="Acyl-CoA_Oxase/DH_mid-dom"/>
</dbReference>
<dbReference type="Pfam" id="PF02770">
    <property type="entry name" value="Acyl-CoA_dh_M"/>
    <property type="match status" value="1"/>
</dbReference>
<dbReference type="AlphaFoldDB" id="A0A1T4Z5V5"/>
<dbReference type="GO" id="GO:0005886">
    <property type="term" value="C:plasma membrane"/>
    <property type="evidence" value="ECO:0007669"/>
    <property type="project" value="TreeGrafter"/>
</dbReference>
<organism evidence="10 11">
    <name type="scientific">Aeromicrobium choanae</name>
    <dbReference type="NCBI Taxonomy" id="1736691"/>
    <lineage>
        <taxon>Bacteria</taxon>
        <taxon>Bacillati</taxon>
        <taxon>Actinomycetota</taxon>
        <taxon>Actinomycetes</taxon>
        <taxon>Propionibacteriales</taxon>
        <taxon>Nocardioidaceae</taxon>
        <taxon>Aeromicrobium</taxon>
    </lineage>
</organism>
<dbReference type="InterPro" id="IPR046373">
    <property type="entry name" value="Acyl-CoA_Oxase/DH_mid-dom_sf"/>
</dbReference>
<dbReference type="PANTHER" id="PTHR43292">
    <property type="entry name" value="ACYL-COA DEHYDROGENASE"/>
    <property type="match status" value="1"/>
</dbReference>
<dbReference type="Gene3D" id="2.40.110.10">
    <property type="entry name" value="Butyryl-CoA Dehydrogenase, subunit A, domain 2"/>
    <property type="match status" value="1"/>
</dbReference>
<dbReference type="InterPro" id="IPR009100">
    <property type="entry name" value="AcylCoA_DH/oxidase_NM_dom_sf"/>
</dbReference>
<evidence type="ECO:0000256" key="3">
    <source>
        <dbReference type="ARBA" id="ARBA00022630"/>
    </source>
</evidence>
<dbReference type="SUPFAM" id="SSF56645">
    <property type="entry name" value="Acyl-CoA dehydrogenase NM domain-like"/>
    <property type="match status" value="1"/>
</dbReference>
<dbReference type="InterPro" id="IPR013786">
    <property type="entry name" value="AcylCoA_DH/ox_N"/>
</dbReference>
<feature type="domain" description="Acyl-CoA dehydrogenase/oxidase N-terminal" evidence="9">
    <location>
        <begin position="10"/>
        <end position="122"/>
    </location>
</feature>
<evidence type="ECO:0000256" key="2">
    <source>
        <dbReference type="ARBA" id="ARBA00009347"/>
    </source>
</evidence>
<evidence type="ECO:0000259" key="7">
    <source>
        <dbReference type="Pfam" id="PF00441"/>
    </source>
</evidence>
<protein>
    <submittedName>
        <fullName evidence="10">Acyl-CoA dehydrogenase</fullName>
    </submittedName>
</protein>
<evidence type="ECO:0000256" key="1">
    <source>
        <dbReference type="ARBA" id="ARBA00001974"/>
    </source>
</evidence>
<dbReference type="Gene3D" id="1.10.540.10">
    <property type="entry name" value="Acyl-CoA dehydrogenase/oxidase, N-terminal domain"/>
    <property type="match status" value="1"/>
</dbReference>
<dbReference type="SUPFAM" id="SSF47203">
    <property type="entry name" value="Acyl-CoA dehydrogenase C-terminal domain-like"/>
    <property type="match status" value="1"/>
</dbReference>
<dbReference type="STRING" id="1736691.SAMN06295964_2694"/>
<evidence type="ECO:0000256" key="5">
    <source>
        <dbReference type="ARBA" id="ARBA00023002"/>
    </source>
</evidence>
<dbReference type="FunFam" id="2.40.110.10:FF:000011">
    <property type="entry name" value="Acyl-CoA dehydrogenase FadE34"/>
    <property type="match status" value="1"/>
</dbReference>
<feature type="domain" description="Acyl-CoA dehydrogenase/oxidase C-terminal" evidence="7">
    <location>
        <begin position="234"/>
        <end position="375"/>
    </location>
</feature>